<sequence length="610" mass="66632">MRSCMDLSEELGHGGDWRAREWYVVRKADVDLAPGNALLPSVKMGVEARQLVEGPHGLEDARMTSADHPLVKYADAFTHNFDLIAERKSSIYHLRELAKASVLAKLLLEDDELNLEDAWFEEAMRGDAGSAREIPQLWNERSRCQIRVKDGKLVDVAEGISTRRHGVYGGVQFGVEDLVGEFAAAPLFSAVTALTEEPGQYVSFSEITGGAVVAPRQPRGVDLNLDNFTLSTPTVPAAEVDGAAQACGALGSAFWSSLDAKSGSVFALEDKLWLQSLFNPNLSDRRGEGERFAPPSACPEHLSSLCLLLREEEDVRQQRKAHFLSAEFEVDSAGPLFPSTWASPFGVAREQPAAAGAAKDVRAPNAAEVARLQQALKSMAPSFDKSTEDGTRFRIYHVGRSEVRTTKDYDGEETIGAVCSRSGPVEVSKPTDVIVKATEYVEAEEGDCHFYVVMETETGNFIVTEKLRDGKVRWAANPKHLEARNSLARVTGCVECRGACATVRDIHNSEVRALLSNCDGKRYARGVFGLAQPACRKCWSALTEAQRRAAEQLGAWGAEGWDESAAEVWGREWWQLSDLQRVAAGALGASCDSWDELRRRSEAAPAAATE</sequence>
<protein>
    <submittedName>
        <fullName evidence="1">Uncharacterized protein</fullName>
    </submittedName>
</protein>
<accession>A0A7S1WPV2</accession>
<name>A0A7S1WPV2_ALECA</name>
<gene>
    <name evidence="1" type="ORF">ACAT0790_LOCUS57571</name>
</gene>
<dbReference type="EMBL" id="HBGE01096720">
    <property type="protein sequence ID" value="CAD9180799.1"/>
    <property type="molecule type" value="Transcribed_RNA"/>
</dbReference>
<dbReference type="AlphaFoldDB" id="A0A7S1WPV2"/>
<organism evidence="1">
    <name type="scientific">Alexandrium catenella</name>
    <name type="common">Red tide dinoflagellate</name>
    <name type="synonym">Gonyaulax catenella</name>
    <dbReference type="NCBI Taxonomy" id="2925"/>
    <lineage>
        <taxon>Eukaryota</taxon>
        <taxon>Sar</taxon>
        <taxon>Alveolata</taxon>
        <taxon>Dinophyceae</taxon>
        <taxon>Gonyaulacales</taxon>
        <taxon>Pyrocystaceae</taxon>
        <taxon>Alexandrium</taxon>
    </lineage>
</organism>
<reference evidence="1" key="1">
    <citation type="submission" date="2021-01" db="EMBL/GenBank/DDBJ databases">
        <authorList>
            <person name="Corre E."/>
            <person name="Pelletier E."/>
            <person name="Niang G."/>
            <person name="Scheremetjew M."/>
            <person name="Finn R."/>
            <person name="Kale V."/>
            <person name="Holt S."/>
            <person name="Cochrane G."/>
            <person name="Meng A."/>
            <person name="Brown T."/>
            <person name="Cohen L."/>
        </authorList>
    </citation>
    <scope>NUCLEOTIDE SEQUENCE</scope>
    <source>
        <strain evidence="1">OF101</strain>
    </source>
</reference>
<proteinExistence type="predicted"/>
<evidence type="ECO:0000313" key="1">
    <source>
        <dbReference type="EMBL" id="CAD9180799.1"/>
    </source>
</evidence>